<evidence type="ECO:0000313" key="1">
    <source>
        <dbReference type="EMBL" id="SEG93351.1"/>
    </source>
</evidence>
<gene>
    <name evidence="1" type="ORF">SAMN04489712_13828</name>
</gene>
<name>A0A1H6E7Y0_9ACTN</name>
<keyword evidence="2" id="KW-1185">Reference proteome</keyword>
<dbReference type="AlphaFoldDB" id="A0A1H6E7Y0"/>
<evidence type="ECO:0000313" key="2">
    <source>
        <dbReference type="Proteomes" id="UP000236723"/>
    </source>
</evidence>
<protein>
    <submittedName>
        <fullName evidence="1">Uncharacterized protein</fullName>
    </submittedName>
</protein>
<organism evidence="1 2">
    <name type="scientific">Thermomonospora echinospora</name>
    <dbReference type="NCBI Taxonomy" id="1992"/>
    <lineage>
        <taxon>Bacteria</taxon>
        <taxon>Bacillati</taxon>
        <taxon>Actinomycetota</taxon>
        <taxon>Actinomycetes</taxon>
        <taxon>Streptosporangiales</taxon>
        <taxon>Thermomonosporaceae</taxon>
        <taxon>Thermomonospora</taxon>
    </lineage>
</organism>
<sequence length="62" mass="7146">MRQITLTREPDGIWIATQDGTPVATFYELGEDWWQGCFPNGARRQVYVPHGGEQEAARRLLR</sequence>
<accession>A0A1H6E7Y0</accession>
<proteinExistence type="predicted"/>
<dbReference type="OrthoDB" id="4762063at2"/>
<reference evidence="2" key="1">
    <citation type="submission" date="2016-10" db="EMBL/GenBank/DDBJ databases">
        <authorList>
            <person name="Varghese N."/>
            <person name="Submissions S."/>
        </authorList>
    </citation>
    <scope>NUCLEOTIDE SEQUENCE [LARGE SCALE GENOMIC DNA]</scope>
    <source>
        <strain evidence="2">DSM 43163</strain>
    </source>
</reference>
<dbReference type="RefSeq" id="WP_103944625.1">
    <property type="nucleotide sequence ID" value="NZ_FNVO01000038.1"/>
</dbReference>
<dbReference type="EMBL" id="FNVO01000038">
    <property type="protein sequence ID" value="SEG93351.1"/>
    <property type="molecule type" value="Genomic_DNA"/>
</dbReference>
<dbReference type="Proteomes" id="UP000236723">
    <property type="component" value="Unassembled WGS sequence"/>
</dbReference>